<reference evidence="16 17" key="1">
    <citation type="journal article" date="2016" name="Proc. Natl. Acad. Sci. U.S.A.">
        <title>Comparative genomics of biotechnologically important yeasts.</title>
        <authorList>
            <person name="Riley R."/>
            <person name="Haridas S."/>
            <person name="Wolfe K.H."/>
            <person name="Lopes M.R."/>
            <person name="Hittinger C.T."/>
            <person name="Goeker M."/>
            <person name="Salamov A.A."/>
            <person name="Wisecaver J.H."/>
            <person name="Long T.M."/>
            <person name="Calvey C.H."/>
            <person name="Aerts A.L."/>
            <person name="Barry K.W."/>
            <person name="Choi C."/>
            <person name="Clum A."/>
            <person name="Coughlan A.Y."/>
            <person name="Deshpande S."/>
            <person name="Douglass A.P."/>
            <person name="Hanson S.J."/>
            <person name="Klenk H.-P."/>
            <person name="LaButti K.M."/>
            <person name="Lapidus A."/>
            <person name="Lindquist E.A."/>
            <person name="Lipzen A.M."/>
            <person name="Meier-Kolthoff J.P."/>
            <person name="Ohm R.A."/>
            <person name="Otillar R.P."/>
            <person name="Pangilinan J.L."/>
            <person name="Peng Y."/>
            <person name="Rokas A."/>
            <person name="Rosa C.A."/>
            <person name="Scheuner C."/>
            <person name="Sibirny A.A."/>
            <person name="Slot J.C."/>
            <person name="Stielow J.B."/>
            <person name="Sun H."/>
            <person name="Kurtzman C.P."/>
            <person name="Blackwell M."/>
            <person name="Grigoriev I.V."/>
            <person name="Jeffries T.W."/>
        </authorList>
    </citation>
    <scope>NUCLEOTIDE SEQUENCE [LARGE SCALE GENOMIC DNA]</scope>
    <source>
        <strain evidence="16 17">DSM 6958</strain>
    </source>
</reference>
<keyword evidence="10" id="KW-0472">Membrane</keyword>
<protein>
    <recommendedName>
        <fullName evidence="13">Mitochondrial import inner membrane translocase subunit</fullName>
    </recommendedName>
</protein>
<evidence type="ECO:0000256" key="7">
    <source>
        <dbReference type="ARBA" id="ARBA00022927"/>
    </source>
</evidence>
<evidence type="ECO:0000256" key="5">
    <source>
        <dbReference type="ARBA" id="ARBA00022792"/>
    </source>
</evidence>
<dbReference type="GO" id="GO:0046872">
    <property type="term" value="F:metal ion binding"/>
    <property type="evidence" value="ECO:0007669"/>
    <property type="project" value="UniProtKB-KW"/>
</dbReference>
<comment type="subunit">
    <text evidence="13">Heterohexamer.</text>
</comment>
<organism evidence="16 17">
    <name type="scientific">Nadsonia fulvescens var. elongata DSM 6958</name>
    <dbReference type="NCBI Taxonomy" id="857566"/>
    <lineage>
        <taxon>Eukaryota</taxon>
        <taxon>Fungi</taxon>
        <taxon>Dikarya</taxon>
        <taxon>Ascomycota</taxon>
        <taxon>Saccharomycotina</taxon>
        <taxon>Dipodascomycetes</taxon>
        <taxon>Dipodascales</taxon>
        <taxon>Dipodascales incertae sedis</taxon>
        <taxon>Nadsonia</taxon>
    </lineage>
</organism>
<comment type="similarity">
    <text evidence="2 13">Belongs to the small Tim family.</text>
</comment>
<keyword evidence="4" id="KW-0479">Metal-binding</keyword>
<dbReference type="AlphaFoldDB" id="A0A1E3PEM5"/>
<dbReference type="Pfam" id="PF02953">
    <property type="entry name" value="zf-Tim10_DDP"/>
    <property type="match status" value="1"/>
</dbReference>
<evidence type="ECO:0000256" key="2">
    <source>
        <dbReference type="ARBA" id="ARBA00006720"/>
    </source>
</evidence>
<keyword evidence="5 13" id="KW-0999">Mitochondrion inner membrane</keyword>
<dbReference type="GO" id="GO:0015031">
    <property type="term" value="P:protein transport"/>
    <property type="evidence" value="ECO:0007669"/>
    <property type="project" value="UniProtKB-KW"/>
</dbReference>
<dbReference type="InterPro" id="IPR035427">
    <property type="entry name" value="Tim10-like_dom_sf"/>
</dbReference>
<feature type="domain" description="Tim10-like" evidence="15">
    <location>
        <begin position="45"/>
        <end position="105"/>
    </location>
</feature>
<dbReference type="STRING" id="857566.A0A1E3PEM5"/>
<evidence type="ECO:0000256" key="12">
    <source>
        <dbReference type="ARBA" id="ARBA00023186"/>
    </source>
</evidence>
<dbReference type="FunFam" id="1.10.287.810:FF:000001">
    <property type="entry name" value="mitochondrial import inner membrane translocase subunit TIM13"/>
    <property type="match status" value="1"/>
</dbReference>
<keyword evidence="8 13" id="KW-0811">Translocation</keyword>
<comment type="domain">
    <text evidence="13">The twin CX3C motif contains 4 conserved Cys residues that form 2 disulfide bonds in the mitochondrial intermembrane space.</text>
</comment>
<comment type="subcellular location">
    <subcellularLocation>
        <location evidence="1 13">Mitochondrion inner membrane</location>
        <topology evidence="1 13">Peripheral membrane protein</topology>
        <orientation evidence="1 13">Intermembrane side</orientation>
    </subcellularLocation>
</comment>
<evidence type="ECO:0000256" key="6">
    <source>
        <dbReference type="ARBA" id="ARBA00022833"/>
    </source>
</evidence>
<keyword evidence="12 13" id="KW-0143">Chaperone</keyword>
<proteinExistence type="inferred from homology"/>
<dbReference type="GO" id="GO:0005743">
    <property type="term" value="C:mitochondrial inner membrane"/>
    <property type="evidence" value="ECO:0007669"/>
    <property type="project" value="UniProtKB-SubCell"/>
</dbReference>
<sequence length="115" mass="12504">MAFGLFGGSSNTDSDKTASPVPVAPLSTSTLGANAAQAKKLIQEQISQELAIANATELVQKITENCFQNCVKNPGSTIDAAQKKCTEQCFEKYMHGWNLVSRAYITRIQQSKYDI</sequence>
<evidence type="ECO:0000256" key="8">
    <source>
        <dbReference type="ARBA" id="ARBA00023010"/>
    </source>
</evidence>
<evidence type="ECO:0000256" key="13">
    <source>
        <dbReference type="RuleBase" id="RU367043"/>
    </source>
</evidence>
<dbReference type="EMBL" id="KV454413">
    <property type="protein sequence ID" value="ODQ63841.1"/>
    <property type="molecule type" value="Genomic_DNA"/>
</dbReference>
<name>A0A1E3PEM5_9ASCO</name>
<evidence type="ECO:0000256" key="3">
    <source>
        <dbReference type="ARBA" id="ARBA00022448"/>
    </source>
</evidence>
<evidence type="ECO:0000256" key="9">
    <source>
        <dbReference type="ARBA" id="ARBA00023128"/>
    </source>
</evidence>
<keyword evidence="7 13" id="KW-0653">Protein transport</keyword>
<dbReference type="GO" id="GO:0140318">
    <property type="term" value="F:protein transporter activity"/>
    <property type="evidence" value="ECO:0007669"/>
    <property type="project" value="EnsemblFungi"/>
</dbReference>
<dbReference type="GO" id="GO:0042719">
    <property type="term" value="C:mitochondrial intermembrane space chaperone complex"/>
    <property type="evidence" value="ECO:0007669"/>
    <property type="project" value="EnsemblFungi"/>
</dbReference>
<keyword evidence="3 13" id="KW-0813">Transport</keyword>
<evidence type="ECO:0000256" key="4">
    <source>
        <dbReference type="ARBA" id="ARBA00022723"/>
    </source>
</evidence>
<dbReference type="InterPro" id="IPR004217">
    <property type="entry name" value="Tim10-like"/>
</dbReference>
<evidence type="ECO:0000256" key="11">
    <source>
        <dbReference type="ARBA" id="ARBA00023157"/>
    </source>
</evidence>
<evidence type="ECO:0000259" key="15">
    <source>
        <dbReference type="Pfam" id="PF02953"/>
    </source>
</evidence>
<dbReference type="GO" id="GO:0045039">
    <property type="term" value="P:protein insertion into mitochondrial inner membrane"/>
    <property type="evidence" value="ECO:0007669"/>
    <property type="project" value="EnsemblFungi"/>
</dbReference>
<evidence type="ECO:0000256" key="14">
    <source>
        <dbReference type="SAM" id="MobiDB-lite"/>
    </source>
</evidence>
<dbReference type="SUPFAM" id="SSF144122">
    <property type="entry name" value="Tim10-like"/>
    <property type="match status" value="1"/>
</dbReference>
<keyword evidence="11 13" id="KW-1015">Disulfide bond</keyword>
<accession>A0A1E3PEM5</accession>
<keyword evidence="9 13" id="KW-0496">Mitochondrion</keyword>
<evidence type="ECO:0000313" key="16">
    <source>
        <dbReference type="EMBL" id="ODQ63841.1"/>
    </source>
</evidence>
<evidence type="ECO:0000313" key="17">
    <source>
        <dbReference type="Proteomes" id="UP000095009"/>
    </source>
</evidence>
<keyword evidence="17" id="KW-1185">Reference proteome</keyword>
<dbReference type="Gene3D" id="1.10.287.810">
    <property type="entry name" value="Mitochondrial import inner membrane translocase subunit tim13 like domains"/>
    <property type="match status" value="1"/>
</dbReference>
<dbReference type="Proteomes" id="UP000095009">
    <property type="component" value="Unassembled WGS sequence"/>
</dbReference>
<gene>
    <name evidence="16" type="ORF">NADFUDRAFT_83942</name>
</gene>
<evidence type="ECO:0000256" key="1">
    <source>
        <dbReference type="ARBA" id="ARBA00004137"/>
    </source>
</evidence>
<feature type="region of interest" description="Disordered" evidence="14">
    <location>
        <begin position="1"/>
        <end position="23"/>
    </location>
</feature>
<dbReference type="OrthoDB" id="7813104at2759"/>
<keyword evidence="6" id="KW-0862">Zinc</keyword>
<comment type="function">
    <text evidence="13">Mitochondrial intermembrane chaperone that participates in the import and insertion of some multi-pass transmembrane proteins into the mitochondrial inner membrane. Also required for the transfer of beta-barrel precursors from the TOM complex to the sorting and assembly machinery (SAM complex) of the outer membrane. Acts as a chaperone-like protein that protects the hydrophobic precursors from aggregation and guide them through the mitochondrial intermembrane space.</text>
</comment>
<evidence type="ECO:0000256" key="10">
    <source>
        <dbReference type="ARBA" id="ARBA00023136"/>
    </source>
</evidence>